<dbReference type="Proteomes" id="UP000238882">
    <property type="component" value="Unassembled WGS sequence"/>
</dbReference>
<dbReference type="PROSITE" id="PS51257">
    <property type="entry name" value="PROKAR_LIPOPROTEIN"/>
    <property type="match status" value="1"/>
</dbReference>
<dbReference type="GO" id="GO:0016209">
    <property type="term" value="F:antioxidant activity"/>
    <property type="evidence" value="ECO:0007669"/>
    <property type="project" value="InterPro"/>
</dbReference>
<gene>
    <name evidence="2" type="ORF">BTO18_07920</name>
</gene>
<evidence type="ECO:0000313" key="2">
    <source>
        <dbReference type="EMBL" id="PQJ79099.1"/>
    </source>
</evidence>
<feature type="domain" description="Thioredoxin" evidence="1">
    <location>
        <begin position="236"/>
        <end position="380"/>
    </location>
</feature>
<dbReference type="GO" id="GO:0016491">
    <property type="term" value="F:oxidoreductase activity"/>
    <property type="evidence" value="ECO:0007669"/>
    <property type="project" value="InterPro"/>
</dbReference>
<protein>
    <recommendedName>
        <fullName evidence="1">Thioredoxin domain-containing protein</fullName>
    </recommendedName>
</protein>
<dbReference type="CDD" id="cd02966">
    <property type="entry name" value="TlpA_like_family"/>
    <property type="match status" value="1"/>
</dbReference>
<dbReference type="RefSeq" id="WP_105015702.1">
    <property type="nucleotide sequence ID" value="NZ_MSCN01000001.1"/>
</dbReference>
<dbReference type="PROSITE" id="PS51352">
    <property type="entry name" value="THIOREDOXIN_2"/>
    <property type="match status" value="1"/>
</dbReference>
<organism evidence="2 3">
    <name type="scientific">Polaribacter porphyrae</name>
    <dbReference type="NCBI Taxonomy" id="1137780"/>
    <lineage>
        <taxon>Bacteria</taxon>
        <taxon>Pseudomonadati</taxon>
        <taxon>Bacteroidota</taxon>
        <taxon>Flavobacteriia</taxon>
        <taxon>Flavobacteriales</taxon>
        <taxon>Flavobacteriaceae</taxon>
    </lineage>
</organism>
<dbReference type="InterPro" id="IPR050553">
    <property type="entry name" value="Thioredoxin_ResA/DsbE_sf"/>
</dbReference>
<name>A0A2S7WNC1_9FLAO</name>
<dbReference type="OrthoDB" id="1069091at2"/>
<evidence type="ECO:0000313" key="3">
    <source>
        <dbReference type="Proteomes" id="UP000238882"/>
    </source>
</evidence>
<dbReference type="Gene3D" id="3.40.30.10">
    <property type="entry name" value="Glutaredoxin"/>
    <property type="match status" value="1"/>
</dbReference>
<proteinExistence type="predicted"/>
<accession>A0A2S7WNC1</accession>
<dbReference type="InterPro" id="IPR000866">
    <property type="entry name" value="AhpC/TSA"/>
</dbReference>
<dbReference type="AlphaFoldDB" id="A0A2S7WNC1"/>
<comment type="caution">
    <text evidence="2">The sequence shown here is derived from an EMBL/GenBank/DDBJ whole genome shotgun (WGS) entry which is preliminary data.</text>
</comment>
<dbReference type="InterPro" id="IPR013766">
    <property type="entry name" value="Thioredoxin_domain"/>
</dbReference>
<evidence type="ECO:0000259" key="1">
    <source>
        <dbReference type="PROSITE" id="PS51352"/>
    </source>
</evidence>
<dbReference type="PANTHER" id="PTHR42852">
    <property type="entry name" value="THIOL:DISULFIDE INTERCHANGE PROTEIN DSBE"/>
    <property type="match status" value="1"/>
</dbReference>
<dbReference type="PANTHER" id="PTHR42852:SF13">
    <property type="entry name" value="PROTEIN DIPZ"/>
    <property type="match status" value="1"/>
</dbReference>
<dbReference type="Pfam" id="PF00578">
    <property type="entry name" value="AhpC-TSA"/>
    <property type="match status" value="1"/>
</dbReference>
<keyword evidence="3" id="KW-1185">Reference proteome</keyword>
<dbReference type="InterPro" id="IPR036249">
    <property type="entry name" value="Thioredoxin-like_sf"/>
</dbReference>
<reference evidence="2 3" key="1">
    <citation type="submission" date="2016-12" db="EMBL/GenBank/DDBJ databases">
        <title>Trade-off between light-utilization and light-protection in marine flavobacteria.</title>
        <authorList>
            <person name="Kumagai Y."/>
            <person name="Yoshizawa S."/>
            <person name="Kogure K."/>
            <person name="Iwasaki W."/>
        </authorList>
    </citation>
    <scope>NUCLEOTIDE SEQUENCE [LARGE SCALE GENOMIC DNA]</scope>
    <source>
        <strain evidence="2 3">NBRC 108759</strain>
    </source>
</reference>
<dbReference type="EMBL" id="MSCN01000001">
    <property type="protein sequence ID" value="PQJ79099.1"/>
    <property type="molecule type" value="Genomic_DNA"/>
</dbReference>
<sequence length="380" mass="43402">MKIKILSILILSFLLSCKPTKEIKQEKLIIEGNIKNLPDGVQIMLMSDGKTIGKDTINNGQFRFSDSLIITPSKLTLMSVNSKTREYSAREFWANNSLTKINGNGKYLSGWNITNNTKNQKKLNKFINSTKLILVAIDSIEHLRVKSLQKNNRSQIDFYTNKKDSLNNIKNLKEFEIIKSDFNNEIAVDKLYKIVKFNNVLNKDEVKIIYNKLDDKFKNSLKGEGILIRTKNIIIPEKGDKMVDLNLFNIAGKMHKLSEYSGKYLLINFWGDGCYPTIKAIPHLNKLQTQNSEILTVIGISLDENVERWKNSVKSRKLKYTNLTDGKGSYSGSSVKYGADKGTPYYYLIDKNGIILENWFGYTDGVFKEKLGKHISTLKL</sequence>
<dbReference type="SUPFAM" id="SSF52833">
    <property type="entry name" value="Thioredoxin-like"/>
    <property type="match status" value="1"/>
</dbReference>